<evidence type="ECO:0008006" key="3">
    <source>
        <dbReference type="Google" id="ProtNLM"/>
    </source>
</evidence>
<comment type="caution">
    <text evidence="1">The sequence shown here is derived from an EMBL/GenBank/DDBJ whole genome shotgun (WGS) entry which is preliminary data.</text>
</comment>
<protein>
    <recommendedName>
        <fullName evidence="3">DUF2188 domain-containing protein</fullName>
    </recommendedName>
</protein>
<evidence type="ECO:0000313" key="1">
    <source>
        <dbReference type="EMBL" id="MBC9979015.1"/>
    </source>
</evidence>
<gene>
    <name evidence="1" type="ORF">HA482_12445</name>
</gene>
<organism evidence="1 2">
    <name type="scientific">Bradyrhizobium campsiandrae</name>
    <dbReference type="NCBI Taxonomy" id="1729892"/>
    <lineage>
        <taxon>Bacteria</taxon>
        <taxon>Pseudomonadati</taxon>
        <taxon>Pseudomonadota</taxon>
        <taxon>Alphaproteobacteria</taxon>
        <taxon>Hyphomicrobiales</taxon>
        <taxon>Nitrobacteraceae</taxon>
        <taxon>Bradyrhizobium</taxon>
    </lineage>
</organism>
<keyword evidence="2" id="KW-1185">Reference proteome</keyword>
<dbReference type="Proteomes" id="UP000639516">
    <property type="component" value="Unassembled WGS sequence"/>
</dbReference>
<accession>A0ABR7U4V7</accession>
<name>A0ABR7U4V7_9BRAD</name>
<dbReference type="RefSeq" id="WP_188107512.1">
    <property type="nucleotide sequence ID" value="NZ_JAANIH010000081.1"/>
</dbReference>
<proteinExistence type="predicted"/>
<evidence type="ECO:0000313" key="2">
    <source>
        <dbReference type="Proteomes" id="UP000639516"/>
    </source>
</evidence>
<dbReference type="EMBL" id="JAATTO010000015">
    <property type="protein sequence ID" value="MBC9979015.1"/>
    <property type="molecule type" value="Genomic_DNA"/>
</dbReference>
<sequence length="65" mass="7138">MSQISGDVSEYRGYTLSLVRHASGWRVQIYPGGQLLRTDPDSVSAVGREEALARARAVIDHHLST</sequence>
<reference evidence="1 2" key="1">
    <citation type="journal article" date="2020" name="Arch. Microbiol.">
        <title>Bradyrhizobium campsiandrae sp. nov., a nitrogen-fixing bacterial strain isolated from a native leguminous tree from the Amazon adapted to flooded conditions.</title>
        <authorList>
            <person name="Cabral Michel D."/>
            <person name="Martins da Costa E."/>
            <person name="Azarias Guimaraes A."/>
            <person name="Soares de Carvalho T."/>
            <person name="Santos de Castro Caputo P."/>
            <person name="Willems A."/>
            <person name="de Souza Moreira F.M."/>
        </authorList>
    </citation>
    <scope>NUCLEOTIDE SEQUENCE [LARGE SCALE GENOMIC DNA]</scope>
    <source>
        <strain evidence="2">INPA 384B</strain>
    </source>
</reference>